<dbReference type="EC" id="2.1.1.57" evidence="1"/>
<evidence type="ECO:0000256" key="2">
    <source>
        <dbReference type="SAM" id="MobiDB-lite"/>
    </source>
</evidence>
<evidence type="ECO:0000313" key="5">
    <source>
        <dbReference type="EMBL" id="CAF0762482.1"/>
    </source>
</evidence>
<keyword evidence="1" id="KW-0539">Nucleus</keyword>
<feature type="domain" description="RrmJ-type SAM-dependent 2'-O-MTase" evidence="4">
    <location>
        <begin position="303"/>
        <end position="521"/>
    </location>
</feature>
<comment type="catalytic activity">
    <reaction evidence="1">
        <text>a 5'-end (N(7)-methyl 5'-triphosphoguanosine)-ribonucleoside in mRNA + S-adenosyl-L-methionine = a 5'-end (N(7)-methyl 5'-triphosphoguanosine)-(2'-O-methyl-ribonucleoside) in mRNA + S-adenosyl-L-homocysteine + H(+)</text>
        <dbReference type="Rhea" id="RHEA:67020"/>
        <dbReference type="Rhea" id="RHEA-COMP:17167"/>
        <dbReference type="Rhea" id="RHEA-COMP:17168"/>
        <dbReference type="ChEBI" id="CHEBI:15378"/>
        <dbReference type="ChEBI" id="CHEBI:57856"/>
        <dbReference type="ChEBI" id="CHEBI:59789"/>
        <dbReference type="ChEBI" id="CHEBI:156461"/>
        <dbReference type="ChEBI" id="CHEBI:167609"/>
        <dbReference type="EC" id="2.1.1.57"/>
    </reaction>
</comment>
<evidence type="ECO:0000256" key="1">
    <source>
        <dbReference type="RuleBase" id="RU368012"/>
    </source>
</evidence>
<dbReference type="GO" id="GO:0004483">
    <property type="term" value="F:methyltransferase cap1 activity"/>
    <property type="evidence" value="ECO:0007669"/>
    <property type="project" value="UniProtKB-UniRule"/>
</dbReference>
<comment type="caution">
    <text evidence="5">The sequence shown here is derived from an EMBL/GenBank/DDBJ whole genome shotgun (WGS) entry which is preliminary data.</text>
</comment>
<dbReference type="InterPro" id="IPR000467">
    <property type="entry name" value="G_patch_dom"/>
</dbReference>
<dbReference type="GO" id="GO:0003676">
    <property type="term" value="F:nucleic acid binding"/>
    <property type="evidence" value="ECO:0007669"/>
    <property type="project" value="UniProtKB-UniRule"/>
</dbReference>
<feature type="domain" description="G-patch" evidence="3">
    <location>
        <begin position="157"/>
        <end position="203"/>
    </location>
</feature>
<dbReference type="Gene3D" id="3.40.50.12760">
    <property type="match status" value="2"/>
</dbReference>
<dbReference type="SUPFAM" id="SSF53335">
    <property type="entry name" value="S-adenosyl-L-methionine-dependent methyltransferases"/>
    <property type="match status" value="1"/>
</dbReference>
<dbReference type="Proteomes" id="UP000663845">
    <property type="component" value="Unassembled WGS sequence"/>
</dbReference>
<dbReference type="Pfam" id="PF01585">
    <property type="entry name" value="G-patch"/>
    <property type="match status" value="1"/>
</dbReference>
<comment type="function">
    <text evidence="1">S-adenosyl-L-methionine-dependent methyltransferase that mediates RNA cap1 2'-O-ribose methylation to the 5'-cap structure of RNAs. Methylates the ribose of the first nucleotide of a m(7)GpppG-capped mRNA to produce m(7)GpppNmp (cap1).</text>
</comment>
<dbReference type="EMBL" id="CAJNOG010000016">
    <property type="protein sequence ID" value="CAF0762482.1"/>
    <property type="molecule type" value="Genomic_DNA"/>
</dbReference>
<dbReference type="InterPro" id="IPR050851">
    <property type="entry name" value="mRNA_Cap_2O-Ribose_MeTrfase"/>
</dbReference>
<dbReference type="PANTHER" id="PTHR16121:SF0">
    <property type="entry name" value="CAP-SPECIFIC MRNA (NUCLEOSIDE-2'-O-)-METHYLTRANSFERASE 1"/>
    <property type="match status" value="1"/>
</dbReference>
<dbReference type="InterPro" id="IPR029063">
    <property type="entry name" value="SAM-dependent_MTases_sf"/>
</dbReference>
<feature type="region of interest" description="Disordered" evidence="2">
    <location>
        <begin position="129"/>
        <end position="150"/>
    </location>
</feature>
<keyword evidence="1" id="KW-0949">S-adenosyl-L-methionine</keyword>
<dbReference type="GO" id="GO:0032259">
    <property type="term" value="P:methylation"/>
    <property type="evidence" value="ECO:0007669"/>
    <property type="project" value="UniProtKB-KW"/>
</dbReference>
<feature type="region of interest" description="Disordered" evidence="2">
    <location>
        <begin position="1"/>
        <end position="88"/>
    </location>
</feature>
<dbReference type="SMART" id="SM00443">
    <property type="entry name" value="G_patch"/>
    <property type="match status" value="1"/>
</dbReference>
<accession>A0A813Q5N2</accession>
<gene>
    <name evidence="5" type="ORF">JYZ213_LOCUS3147</name>
</gene>
<dbReference type="GO" id="GO:0005737">
    <property type="term" value="C:cytoplasm"/>
    <property type="evidence" value="ECO:0007669"/>
    <property type="project" value="TreeGrafter"/>
</dbReference>
<dbReference type="GO" id="GO:0016556">
    <property type="term" value="P:mRNA modification"/>
    <property type="evidence" value="ECO:0007669"/>
    <property type="project" value="UniProtKB-UniRule"/>
</dbReference>
<organism evidence="5 6">
    <name type="scientific">Adineta steineri</name>
    <dbReference type="NCBI Taxonomy" id="433720"/>
    <lineage>
        <taxon>Eukaryota</taxon>
        <taxon>Metazoa</taxon>
        <taxon>Spiralia</taxon>
        <taxon>Gnathifera</taxon>
        <taxon>Rotifera</taxon>
        <taxon>Eurotatoria</taxon>
        <taxon>Bdelloidea</taxon>
        <taxon>Adinetida</taxon>
        <taxon>Adinetidae</taxon>
        <taxon>Adineta</taxon>
    </lineage>
</organism>
<protein>
    <recommendedName>
        <fullName evidence="1">Cap-specific mRNA (nucleoside-2'-O-)-methyltransferase 1</fullName>
        <ecNumber evidence="1">2.1.1.57</ecNumber>
    </recommendedName>
    <alternativeName>
        <fullName evidence="1">Cap1 2'O-ribose methyltransferase 1</fullName>
    </alternativeName>
</protein>
<keyword evidence="1" id="KW-0506">mRNA capping</keyword>
<evidence type="ECO:0000259" key="4">
    <source>
        <dbReference type="PROSITE" id="PS51613"/>
    </source>
</evidence>
<feature type="compositionally biased region" description="Polar residues" evidence="2">
    <location>
        <begin position="27"/>
        <end position="45"/>
    </location>
</feature>
<dbReference type="AlphaFoldDB" id="A0A813Q5N2"/>
<feature type="compositionally biased region" description="Low complexity" evidence="2">
    <location>
        <begin position="46"/>
        <end position="60"/>
    </location>
</feature>
<reference evidence="5" key="1">
    <citation type="submission" date="2021-02" db="EMBL/GenBank/DDBJ databases">
        <authorList>
            <person name="Nowell W R."/>
        </authorList>
    </citation>
    <scope>NUCLEOTIDE SEQUENCE</scope>
</reference>
<dbReference type="PROSITE" id="PS50174">
    <property type="entry name" value="G_PATCH"/>
    <property type="match status" value="1"/>
</dbReference>
<evidence type="ECO:0000259" key="3">
    <source>
        <dbReference type="PROSITE" id="PS50174"/>
    </source>
</evidence>
<keyword evidence="1" id="KW-0489">Methyltransferase</keyword>
<dbReference type="FunFam" id="3.40.50.12760:FF:000004">
    <property type="entry name" value="FtsJ-like methyltransferase"/>
    <property type="match status" value="1"/>
</dbReference>
<dbReference type="InterPro" id="IPR025816">
    <property type="entry name" value="RrmJ-type_MeTrfase"/>
</dbReference>
<dbReference type="PROSITE" id="PS51613">
    <property type="entry name" value="SAM_MT_RRMJ"/>
    <property type="match status" value="1"/>
</dbReference>
<dbReference type="GO" id="GO:0006370">
    <property type="term" value="P:7-methylguanosine mRNA capping"/>
    <property type="evidence" value="ECO:0007669"/>
    <property type="project" value="UniProtKB-UniRule"/>
</dbReference>
<keyword evidence="1" id="KW-0507">mRNA processing</keyword>
<name>A0A813Q5N2_9BILA</name>
<keyword evidence="1" id="KW-0808">Transferase</keyword>
<comment type="subcellular location">
    <subcellularLocation>
        <location evidence="1">Nucleus</location>
    </subcellularLocation>
</comment>
<dbReference type="InterPro" id="IPR002877">
    <property type="entry name" value="RNA_MeTrfase_FtsJ_dom"/>
</dbReference>
<proteinExistence type="predicted"/>
<dbReference type="GO" id="GO:0005634">
    <property type="term" value="C:nucleus"/>
    <property type="evidence" value="ECO:0007669"/>
    <property type="project" value="UniProtKB-SubCell"/>
</dbReference>
<dbReference type="Pfam" id="PF01728">
    <property type="entry name" value="FtsJ"/>
    <property type="match status" value="1"/>
</dbReference>
<feature type="compositionally biased region" description="Low complexity" evidence="2">
    <location>
        <begin position="70"/>
        <end position="88"/>
    </location>
</feature>
<sequence length="1049" mass="120681">MSTSQKRKAEEDNIQLSSKSFNKKNRASINNDQTISGNSNPTITQPHYSPLSYSHRPSSSDTPQIWNPTDSLNSSFSSTSSNSDYDSISQSSSYRLEMRNQKNSTTVSEELSAISNISYQPIMKEDHDSKRELSPPLNHIQPQKKKMKADGISTLKTSEAVDKMMQKMGYDKNRGLGLNAQGPTKIIEESKQKGHRGLGYTNKGFNDITAEWDFDTDPAPIEEEVHWCPSSDQSEIPLNLDDMREWIKLGPKKRVIDDEIEFCDESILKEMLNGKSIFDELAQKEMEEARTRSNVYEIIGQSIFLNRAAVKMANIDAVFGRMFTDPKTPNNQRSLVHPDEPFYFADICAGPGGFSEYILWKKQWRAKGFGFTLRGKSDFALHKFLAGAPETFDLYYGVKDIEGDGDIFKSENIDALQNYVNKCTMHQGVHIVMADGGFSVEGQENIQEILSKQLYLCQFLTALSILRPGGHFVCKLFDIFTPFSVGLVYLMYRTFDKISIHKPVTSRPANSERYIICKGLRGDVRDIVRAYMYEINALQNKYGIDSESNDVESIVPMDILKGNESFNEYIRKSNDDMGEHQIRNLKKIRAFVSNTSLKDPRQHDIRLQCLEYWQLPNEPRQKPKRLMCDEVQYNLFQQLENGVNNMLLNTPNLFKNSVLDQHRIQSLFDYRCVFSLGDPVLLLSCGSNDEMGEHQIRNLKKIRAFVSNTSLKDPRQHDIRLQCLEYWQLPNEPRQKPKRLMCDEVQYNLFQQLENGVNNMLLNTPNLFKNSVLDQHRIQSLFDYRCVFSLGDPVLLLSCGRGFVYSRALKTTNKQWSPLQKGQFKIELPPYTLVLAELVQEQFSDGRNIRQRPAVYIIDAYYIGSENMLSQNGQPVVFMDRYRSLKLFEKTINKPARIDLVPIRISDQLRMEQMDVQFEKLCPPDSLKQIDNEKLFFTNTNIPNKPRVSVCGLWIFKFVQHPWTLILSKSTQSKYFHNQVTRASLQHAPPDSSHVAPLKSMLENSFYWDFNSRDDSVQKSNFISFIHGKNHELQSQQRISNHTTTSGSH</sequence>
<dbReference type="PANTHER" id="PTHR16121">
    <property type="entry name" value="CAP-SPECIFIC MRNA (NUCLEOSIDE-2'-O-)-METHYLTRANSFERASE 1-RELATED"/>
    <property type="match status" value="1"/>
</dbReference>
<evidence type="ECO:0000313" key="6">
    <source>
        <dbReference type="Proteomes" id="UP000663845"/>
    </source>
</evidence>